<dbReference type="InterPro" id="IPR001851">
    <property type="entry name" value="ABC_transp_permease"/>
</dbReference>
<accession>A0ABT0YH90</accession>
<sequence length="336" mass="36834">MKLFEGKLGWSLLLLLALLFPFVAGNDYHLTVMSTAYIFALATVGLNLITGYTGQFNLAHAGFMAVGAYTVGILTVDHSVPFWVAFALSGVVAAVLGFFIGIVSLRLKGHYFSIFTLCVGYIMYLVIEKWENLTHGTVGIIGIPAPSPIGPLEFESPRSLYYLVLFFLVVGMWAMHRIVHSLLGRTFEAIRNSEELAESLGINLMRNKVLAFMLSVFYAGMAGGLYAGFVRFLGPGVAAVEHTFDMTMYMLVGGIGTLLGPLLGSLIMPWLTQYLQFLQEYRFVVFGPILILLVIFVPHGIVGTWLQWRARHAARRTPAATPPPPKPVAAQEGSHA</sequence>
<evidence type="ECO:0000313" key="9">
    <source>
        <dbReference type="Proteomes" id="UP001165541"/>
    </source>
</evidence>
<feature type="region of interest" description="Disordered" evidence="6">
    <location>
        <begin position="316"/>
        <end position="336"/>
    </location>
</feature>
<evidence type="ECO:0000256" key="6">
    <source>
        <dbReference type="SAM" id="MobiDB-lite"/>
    </source>
</evidence>
<dbReference type="PANTHER" id="PTHR30482">
    <property type="entry name" value="HIGH-AFFINITY BRANCHED-CHAIN AMINO ACID TRANSPORT SYSTEM PERMEASE"/>
    <property type="match status" value="1"/>
</dbReference>
<name>A0ABT0YH90_9BURK</name>
<dbReference type="RefSeq" id="WP_251776215.1">
    <property type="nucleotide sequence ID" value="NZ_JAMKFE010000001.1"/>
</dbReference>
<dbReference type="EMBL" id="JAMKFE010000001">
    <property type="protein sequence ID" value="MCM5678095.1"/>
    <property type="molecule type" value="Genomic_DNA"/>
</dbReference>
<keyword evidence="3 7" id="KW-0812">Transmembrane</keyword>
<keyword evidence="2" id="KW-1003">Cell membrane</keyword>
<keyword evidence="5 7" id="KW-0472">Membrane</keyword>
<feature type="transmembrane region" description="Helical" evidence="7">
    <location>
        <begin position="283"/>
        <end position="308"/>
    </location>
</feature>
<comment type="subcellular location">
    <subcellularLocation>
        <location evidence="1">Cell membrane</location>
        <topology evidence="1">Multi-pass membrane protein</topology>
    </subcellularLocation>
</comment>
<dbReference type="CDD" id="cd06581">
    <property type="entry name" value="TM_PBP1_LivM_like"/>
    <property type="match status" value="1"/>
</dbReference>
<evidence type="ECO:0000256" key="4">
    <source>
        <dbReference type="ARBA" id="ARBA00022989"/>
    </source>
</evidence>
<comment type="caution">
    <text evidence="8">The sequence shown here is derived from an EMBL/GenBank/DDBJ whole genome shotgun (WGS) entry which is preliminary data.</text>
</comment>
<keyword evidence="4 7" id="KW-1133">Transmembrane helix</keyword>
<feature type="transmembrane region" description="Helical" evidence="7">
    <location>
        <begin position="82"/>
        <end position="103"/>
    </location>
</feature>
<organism evidence="8 9">
    <name type="scientific">Caldimonas mangrovi</name>
    <dbReference type="NCBI Taxonomy" id="2944811"/>
    <lineage>
        <taxon>Bacteria</taxon>
        <taxon>Pseudomonadati</taxon>
        <taxon>Pseudomonadota</taxon>
        <taxon>Betaproteobacteria</taxon>
        <taxon>Burkholderiales</taxon>
        <taxon>Sphaerotilaceae</taxon>
        <taxon>Caldimonas</taxon>
    </lineage>
</organism>
<feature type="transmembrane region" description="Helical" evidence="7">
    <location>
        <begin position="35"/>
        <end position="53"/>
    </location>
</feature>
<dbReference type="InterPro" id="IPR043428">
    <property type="entry name" value="LivM-like"/>
</dbReference>
<evidence type="ECO:0000256" key="3">
    <source>
        <dbReference type="ARBA" id="ARBA00022692"/>
    </source>
</evidence>
<dbReference type="Proteomes" id="UP001165541">
    <property type="component" value="Unassembled WGS sequence"/>
</dbReference>
<feature type="transmembrane region" description="Helical" evidence="7">
    <location>
        <begin position="160"/>
        <end position="179"/>
    </location>
</feature>
<keyword evidence="9" id="KW-1185">Reference proteome</keyword>
<gene>
    <name evidence="8" type="ORF">M8A51_00940</name>
</gene>
<feature type="transmembrane region" description="Helical" evidence="7">
    <location>
        <begin position="209"/>
        <end position="229"/>
    </location>
</feature>
<evidence type="ECO:0000256" key="5">
    <source>
        <dbReference type="ARBA" id="ARBA00023136"/>
    </source>
</evidence>
<feature type="transmembrane region" description="Helical" evidence="7">
    <location>
        <begin position="249"/>
        <end position="271"/>
    </location>
</feature>
<evidence type="ECO:0000256" key="7">
    <source>
        <dbReference type="SAM" id="Phobius"/>
    </source>
</evidence>
<dbReference type="PANTHER" id="PTHR30482:SF10">
    <property type="entry name" value="HIGH-AFFINITY BRANCHED-CHAIN AMINO ACID TRANSPORT PROTEIN BRAE"/>
    <property type="match status" value="1"/>
</dbReference>
<protein>
    <submittedName>
        <fullName evidence="8">Branched-chain amino acid ABC transporter permease</fullName>
    </submittedName>
</protein>
<evidence type="ECO:0000313" key="8">
    <source>
        <dbReference type="EMBL" id="MCM5678095.1"/>
    </source>
</evidence>
<dbReference type="Pfam" id="PF02653">
    <property type="entry name" value="BPD_transp_2"/>
    <property type="match status" value="1"/>
</dbReference>
<evidence type="ECO:0000256" key="1">
    <source>
        <dbReference type="ARBA" id="ARBA00004651"/>
    </source>
</evidence>
<feature type="transmembrane region" description="Helical" evidence="7">
    <location>
        <begin position="110"/>
        <end position="127"/>
    </location>
</feature>
<reference evidence="8" key="1">
    <citation type="submission" date="2022-05" db="EMBL/GenBank/DDBJ databases">
        <title>Schlegelella sp. nov., isolated from mangrove soil.</title>
        <authorList>
            <person name="Liu Y."/>
            <person name="Ge X."/>
            <person name="Liu W."/>
        </authorList>
    </citation>
    <scope>NUCLEOTIDE SEQUENCE</scope>
    <source>
        <strain evidence="8">S2-27</strain>
    </source>
</reference>
<feature type="transmembrane region" description="Helical" evidence="7">
    <location>
        <begin position="58"/>
        <end position="76"/>
    </location>
</feature>
<evidence type="ECO:0000256" key="2">
    <source>
        <dbReference type="ARBA" id="ARBA00022475"/>
    </source>
</evidence>
<proteinExistence type="predicted"/>